<reference evidence="1 2" key="1">
    <citation type="submission" date="2018-09" db="EMBL/GenBank/DDBJ databases">
        <authorList>
            <person name="Zhu H."/>
        </authorList>
    </citation>
    <scope>NUCLEOTIDE SEQUENCE [LARGE SCALE GENOMIC DNA]</scope>
    <source>
        <strain evidence="1 2">K1W22B-8</strain>
    </source>
</reference>
<keyword evidence="2" id="KW-1185">Reference proteome</keyword>
<sequence>MLRRAALLTEYCGVTAKRRQTPFAIEAVPGAGQRLQVVSRPSEFVAFMQQNPGAFAIKAKVLLDETRQLDG</sequence>
<dbReference type="EMBL" id="QYUK01000008">
    <property type="protein sequence ID" value="RJF94889.1"/>
    <property type="molecule type" value="Genomic_DNA"/>
</dbReference>
<proteinExistence type="predicted"/>
<name>A0A418WUT6_9PROT</name>
<dbReference type="AlphaFoldDB" id="A0A418WUT6"/>
<dbReference type="Proteomes" id="UP000284605">
    <property type="component" value="Unassembled WGS sequence"/>
</dbReference>
<accession>A0A418WUT6</accession>
<comment type="caution">
    <text evidence="1">The sequence shown here is derived from an EMBL/GenBank/DDBJ whole genome shotgun (WGS) entry which is preliminary data.</text>
</comment>
<evidence type="ECO:0000313" key="2">
    <source>
        <dbReference type="Proteomes" id="UP000284605"/>
    </source>
</evidence>
<evidence type="ECO:0000313" key="1">
    <source>
        <dbReference type="EMBL" id="RJF94889.1"/>
    </source>
</evidence>
<organism evidence="1 2">
    <name type="scientific">Oleomonas cavernae</name>
    <dbReference type="NCBI Taxonomy" id="2320859"/>
    <lineage>
        <taxon>Bacteria</taxon>
        <taxon>Pseudomonadati</taxon>
        <taxon>Pseudomonadota</taxon>
        <taxon>Alphaproteobacteria</taxon>
        <taxon>Acetobacterales</taxon>
        <taxon>Acetobacteraceae</taxon>
        <taxon>Oleomonas</taxon>
    </lineage>
</organism>
<gene>
    <name evidence="1" type="ORF">D3874_03500</name>
</gene>
<protein>
    <submittedName>
        <fullName evidence="1">Uncharacterized protein</fullName>
    </submittedName>
</protein>